<dbReference type="EMBL" id="DF237131">
    <property type="protein sequence ID" value="GAQ84252.1"/>
    <property type="molecule type" value="Genomic_DNA"/>
</dbReference>
<dbReference type="Proteomes" id="UP000054558">
    <property type="component" value="Unassembled WGS sequence"/>
</dbReference>
<dbReference type="AlphaFoldDB" id="A0A1Y1I2R4"/>
<dbReference type="OrthoDB" id="2093231at2759"/>
<protein>
    <recommendedName>
        <fullName evidence="3">MYND-type domain-containing protein</fullName>
    </recommendedName>
</protein>
<reference evidence="1 2" key="1">
    <citation type="journal article" date="2014" name="Nat. Commun.">
        <title>Klebsormidium flaccidum genome reveals primary factors for plant terrestrial adaptation.</title>
        <authorList>
            <person name="Hori K."/>
            <person name="Maruyama F."/>
            <person name="Fujisawa T."/>
            <person name="Togashi T."/>
            <person name="Yamamoto N."/>
            <person name="Seo M."/>
            <person name="Sato S."/>
            <person name="Yamada T."/>
            <person name="Mori H."/>
            <person name="Tajima N."/>
            <person name="Moriyama T."/>
            <person name="Ikeuchi M."/>
            <person name="Watanabe M."/>
            <person name="Wada H."/>
            <person name="Kobayashi K."/>
            <person name="Saito M."/>
            <person name="Masuda T."/>
            <person name="Sasaki-Sekimoto Y."/>
            <person name="Mashiguchi K."/>
            <person name="Awai K."/>
            <person name="Shimojima M."/>
            <person name="Masuda S."/>
            <person name="Iwai M."/>
            <person name="Nobusawa T."/>
            <person name="Narise T."/>
            <person name="Kondo S."/>
            <person name="Saito H."/>
            <person name="Sato R."/>
            <person name="Murakawa M."/>
            <person name="Ihara Y."/>
            <person name="Oshima-Yamada Y."/>
            <person name="Ohtaka K."/>
            <person name="Satoh M."/>
            <person name="Sonobe K."/>
            <person name="Ishii M."/>
            <person name="Ohtani R."/>
            <person name="Kanamori-Sato M."/>
            <person name="Honoki R."/>
            <person name="Miyazaki D."/>
            <person name="Mochizuki H."/>
            <person name="Umetsu J."/>
            <person name="Higashi K."/>
            <person name="Shibata D."/>
            <person name="Kamiya Y."/>
            <person name="Sato N."/>
            <person name="Nakamura Y."/>
            <person name="Tabata S."/>
            <person name="Ida S."/>
            <person name="Kurokawa K."/>
            <person name="Ohta H."/>
        </authorList>
    </citation>
    <scope>NUCLEOTIDE SEQUENCE [LARGE SCALE GENOMIC DNA]</scope>
    <source>
        <strain evidence="1 2">NIES-2285</strain>
    </source>
</reference>
<proteinExistence type="predicted"/>
<evidence type="ECO:0000313" key="2">
    <source>
        <dbReference type="Proteomes" id="UP000054558"/>
    </source>
</evidence>
<organism evidence="1 2">
    <name type="scientific">Klebsormidium nitens</name>
    <name type="common">Green alga</name>
    <name type="synonym">Ulothrix nitens</name>
    <dbReference type="NCBI Taxonomy" id="105231"/>
    <lineage>
        <taxon>Eukaryota</taxon>
        <taxon>Viridiplantae</taxon>
        <taxon>Streptophyta</taxon>
        <taxon>Klebsormidiophyceae</taxon>
        <taxon>Klebsormidiales</taxon>
        <taxon>Klebsormidiaceae</taxon>
        <taxon>Klebsormidium</taxon>
    </lineage>
</organism>
<sequence length="261" mass="28752">MPRKLYQKSSIRFLRSGDVALGVALGEGRTYSSPFSAAIVLRTLCTAPAVVSDVLIPAAAGLLHCLGRAYARFSGVFRGDEFRLFYVHPEDGRSPIDGVPIPELSIITTLDDDELDTWHRTTEALPNLLHIFEPALRRAAGDAVLEERFVSEVVSADGVSFAADVLQMRAAAADYLAEWYPPSLHDVGTWLPVLQETAKQVWQMLAERFGLEECAYPDCTKDVVEVSKGTFSKCGGCGRVRYCSKACQVYLHCINHNAFFC</sequence>
<accession>A0A1Y1I2R4</accession>
<gene>
    <name evidence="1" type="ORF">KFL_001820050</name>
</gene>
<evidence type="ECO:0000313" key="1">
    <source>
        <dbReference type="EMBL" id="GAQ84252.1"/>
    </source>
</evidence>
<keyword evidence="2" id="KW-1185">Reference proteome</keyword>
<evidence type="ECO:0008006" key="3">
    <source>
        <dbReference type="Google" id="ProtNLM"/>
    </source>
</evidence>
<name>A0A1Y1I2R4_KLENI</name>